<dbReference type="Pfam" id="PF00069">
    <property type="entry name" value="Pkinase"/>
    <property type="match status" value="1"/>
</dbReference>
<dbReference type="EC" id="2.7.13.3" evidence="2"/>
<evidence type="ECO:0000313" key="10">
    <source>
        <dbReference type="Proteomes" id="UP001231370"/>
    </source>
</evidence>
<evidence type="ECO:0000256" key="5">
    <source>
        <dbReference type="ARBA" id="ARBA00023012"/>
    </source>
</evidence>
<comment type="caution">
    <text evidence="9">The sequence shown here is derived from an EMBL/GenBank/DDBJ whole genome shotgun (WGS) entry which is preliminary data.</text>
</comment>
<dbReference type="InterPro" id="IPR003594">
    <property type="entry name" value="HATPase_dom"/>
</dbReference>
<feature type="coiled-coil region" evidence="6">
    <location>
        <begin position="1503"/>
        <end position="1533"/>
    </location>
</feature>
<dbReference type="CDD" id="cd14014">
    <property type="entry name" value="STKc_PknB_like"/>
    <property type="match status" value="1"/>
</dbReference>
<keyword evidence="6" id="KW-0175">Coiled coil</keyword>
<dbReference type="InterPro" id="IPR000719">
    <property type="entry name" value="Prot_kinase_dom"/>
</dbReference>
<gene>
    <name evidence="9" type="ORF">PJF56_15740</name>
</gene>
<dbReference type="SMART" id="SM00388">
    <property type="entry name" value="HisKA"/>
    <property type="match status" value="1"/>
</dbReference>
<keyword evidence="4" id="KW-0808">Transferase</keyword>
<dbReference type="Gene3D" id="1.10.287.130">
    <property type="match status" value="1"/>
</dbReference>
<dbReference type="PANTHER" id="PTHR43642">
    <property type="entry name" value="HYBRID SIGNAL TRANSDUCTION HISTIDINE KINASE G"/>
    <property type="match status" value="1"/>
</dbReference>
<keyword evidence="4" id="KW-0418">Kinase</keyword>
<dbReference type="InterPro" id="IPR005467">
    <property type="entry name" value="His_kinase_dom"/>
</dbReference>
<dbReference type="PROSITE" id="PS00108">
    <property type="entry name" value="PROTEIN_KINASE_ST"/>
    <property type="match status" value="1"/>
</dbReference>
<evidence type="ECO:0000256" key="6">
    <source>
        <dbReference type="SAM" id="Coils"/>
    </source>
</evidence>
<dbReference type="InterPro" id="IPR036890">
    <property type="entry name" value="HATPase_C_sf"/>
</dbReference>
<evidence type="ECO:0000256" key="3">
    <source>
        <dbReference type="ARBA" id="ARBA00022553"/>
    </source>
</evidence>
<comment type="catalytic activity">
    <reaction evidence="1">
        <text>ATP + protein L-histidine = ADP + protein N-phospho-L-histidine.</text>
        <dbReference type="EC" id="2.7.13.3"/>
    </reaction>
</comment>
<dbReference type="InterPro" id="IPR036097">
    <property type="entry name" value="HisK_dim/P_sf"/>
</dbReference>
<evidence type="ECO:0000259" key="7">
    <source>
        <dbReference type="PROSITE" id="PS50011"/>
    </source>
</evidence>
<protein>
    <recommendedName>
        <fullName evidence="2">histidine kinase</fullName>
        <ecNumber evidence="2">2.7.13.3</ecNumber>
    </recommendedName>
</protein>
<proteinExistence type="predicted"/>
<dbReference type="InterPro" id="IPR011009">
    <property type="entry name" value="Kinase-like_dom_sf"/>
</dbReference>
<evidence type="ECO:0000256" key="1">
    <source>
        <dbReference type="ARBA" id="ARBA00000085"/>
    </source>
</evidence>
<name>A0ABT7BMA0_9CYAN</name>
<evidence type="ECO:0000256" key="4">
    <source>
        <dbReference type="ARBA" id="ARBA00022777"/>
    </source>
</evidence>
<dbReference type="RefSeq" id="WP_283763618.1">
    <property type="nucleotide sequence ID" value="NZ_JAQPOK010000117.1"/>
</dbReference>
<dbReference type="Gene3D" id="1.10.510.10">
    <property type="entry name" value="Transferase(Phosphotransferase) domain 1"/>
    <property type="match status" value="1"/>
</dbReference>
<sequence length="1797" mass="200927">MPLKLPGYQIKEKIYQGERTLVYCGLRDADSLNVVIKILRNEYPSFSELLQFYNQYTIAKNLNSNSIVVPLSLERYGNGYALVMENLGAISLDKIIHNHDALDLGNCLQIAIQLADILQELDRNRVIHKDIKPANILIQPDTQEIKLIDFSIATLLPREAQEIKNFNVLEGTLAYISPEQTGRMNRGIDYRSDFYSLGVTLYQLLTGALPFSSTDPMELVHCHISQQPVPPSARNSTIPPMVSDIVMKLMAKNAEDRYQSALGLKFDLETCWQQWQETKKIEPFELATRDIAGRFLIPEKLYGRETEIQTLLTAFERVAEGNTEMMLVAGFSGIGKTAVINEVHKPIVRQRGYFIKGKFDQFNRNIPFSAFVSAFRDLMQQLLGESDAQLAQWKEKILAALGENGQVIIDVIQELESIIGTQPPVPELSGNGAQNRFNLLFQKFIQVFTTQENPLVIFVDDLQWADSASLKLMQLLMSENKTGYLLLLGAYRDNEVSPAHPLMLTLEEMGKLGAKINTITLAPLSETDLNLWVADTLSCTQELAWSLSELINQKTKGNPFFTTQFLKGLHKEGWITFDRDLGYWHCDLTQVRQLSLTDDVVEFMATRLHKLPENTQESLKLAACIGNQFDLQTLAIVSQQSQTEVAAALWKALQEGLVLPLGQTYKFFQDPPKSPLSRGTKDEENVRTEEISVGYKFVHDRVQQAAYSLIPEDQRQITHYHIGQLLLEQTPPELREERIFELVGQLNYGTALITKQQERNELAQLNLVACRKARAATAYQAGRDYAQTGLSLLGEHPWQRHYPISLEFHEIAAELASLCGDFEEMEQFVETAIAQGRSLLEKVNVYRTRIQANISQNQLTEAIAIALQLLQQLGTPLPTQPTEEDIQQAIAEIGQLLGDREIEDLINLPEMKDREKMAIVQIANSIIPVAYIAVPPLFPILICLSVKLSIQYGNTLASGFGYVCYGTIAGNLLKDVSAGVKFGHLALDVVSKLDAKAIKPEVTNAAGLFILHRQSHIKNVLALLQESYRSALEVGNQELAGYCAQNVCLNSFWCSQSLAALEQQTRVYCQGLMQLNQVTTANYCRIYWQSILNLQGLGECPSILSGKALVEAEFLPVLTAAHDWFGLYLFHLYKLMLAYFFGEIELAQEQAVTTRQYLIAGVGMVSEPAFYFYDALSVLADSTGEPEALERVEQNQTQLQEQWARHAPMNHQHKVDLIAAEKARVLGNKAEAIALYDRAIAGAKENEFLQEEALANELAAKFYLDWGKKTVASSYMTDAYYAYARWGAKAKTDQLERQYPQLLSAIVQPFDRLQLISGQTVASKLTRTVSSSSSSTGLMLDWATAMKAAQSLSSEIHLDKLISSLMKAAMENAGADRAILLLSQQDTWQVVARYALQMGQLHSMPTEDDIALPTSVMNKVKRSQQPTIVNDVSREPQLAGDSYLLQEPPKSLLCYPILNQGNPIGILYLENHVAVGAFTTDRIELLNLLCSQAAISLENARLYEQSQDYAQKLEASLKELKQAQLQLVQSEKMSALGNLVAGVAHEINNPVAFIAGNINPAREYLEDLFGLIDLYQEEYPEPTEAIAEEIEAIDLEFLREDLPNLISSMREGTNRIGHISDSLRTFSRVDKDYKVPFNLHHGIDSTLLILKHRLKANEQRPGIEIVKDYGELPEVESFPGQINQVFMNLIANAIDALDETNQGRSFDEITENPNLIRIKTSATAQEVTIQIADNGIGMPLEVQERLFEQGFTTKAVGKGTGLGMAIAYQIIVEKHGGTITCTSELGKGTEFTIRLSV</sequence>
<dbReference type="Pfam" id="PF02518">
    <property type="entry name" value="HATPase_c"/>
    <property type="match status" value="1"/>
</dbReference>
<dbReference type="InterPro" id="IPR053159">
    <property type="entry name" value="Hybrid_Histidine_Kinase"/>
</dbReference>
<dbReference type="SUPFAM" id="SSF56112">
    <property type="entry name" value="Protein kinase-like (PK-like)"/>
    <property type="match status" value="1"/>
</dbReference>
<dbReference type="SUPFAM" id="SSF55781">
    <property type="entry name" value="GAF domain-like"/>
    <property type="match status" value="1"/>
</dbReference>
<evidence type="ECO:0000259" key="8">
    <source>
        <dbReference type="PROSITE" id="PS50109"/>
    </source>
</evidence>
<dbReference type="InterPro" id="IPR003661">
    <property type="entry name" value="HisK_dim/P_dom"/>
</dbReference>
<dbReference type="Pfam" id="PF01590">
    <property type="entry name" value="GAF"/>
    <property type="match status" value="1"/>
</dbReference>
<keyword evidence="5" id="KW-0902">Two-component regulatory system</keyword>
<feature type="domain" description="Histidine kinase" evidence="8">
    <location>
        <begin position="1542"/>
        <end position="1797"/>
    </location>
</feature>
<dbReference type="Gene3D" id="3.30.450.40">
    <property type="match status" value="1"/>
</dbReference>
<accession>A0ABT7BMA0</accession>
<dbReference type="EMBL" id="JAQPOK010000117">
    <property type="protein sequence ID" value="MDJ1180316.1"/>
    <property type="molecule type" value="Genomic_DNA"/>
</dbReference>
<dbReference type="Proteomes" id="UP001231370">
    <property type="component" value="Unassembled WGS sequence"/>
</dbReference>
<dbReference type="CDD" id="cd00082">
    <property type="entry name" value="HisKA"/>
    <property type="match status" value="1"/>
</dbReference>
<dbReference type="SUPFAM" id="SSF47384">
    <property type="entry name" value="Homodimeric domain of signal transducing histidine kinase"/>
    <property type="match status" value="1"/>
</dbReference>
<dbReference type="InterPro" id="IPR008271">
    <property type="entry name" value="Ser/Thr_kinase_AS"/>
</dbReference>
<dbReference type="InterPro" id="IPR041664">
    <property type="entry name" value="AAA_16"/>
</dbReference>
<dbReference type="InterPro" id="IPR029016">
    <property type="entry name" value="GAF-like_dom_sf"/>
</dbReference>
<dbReference type="PANTHER" id="PTHR43642:SF1">
    <property type="entry name" value="HYBRID SIGNAL TRANSDUCTION HISTIDINE KINASE G"/>
    <property type="match status" value="1"/>
</dbReference>
<evidence type="ECO:0000313" key="9">
    <source>
        <dbReference type="EMBL" id="MDJ1180316.1"/>
    </source>
</evidence>
<keyword evidence="3" id="KW-0597">Phosphoprotein</keyword>
<dbReference type="Gene3D" id="3.40.50.300">
    <property type="entry name" value="P-loop containing nucleotide triphosphate hydrolases"/>
    <property type="match status" value="1"/>
</dbReference>
<dbReference type="SMART" id="SM00387">
    <property type="entry name" value="HATPase_c"/>
    <property type="match status" value="1"/>
</dbReference>
<reference evidence="9 10" key="1">
    <citation type="submission" date="2023-01" db="EMBL/GenBank/DDBJ databases">
        <title>Novel diversity within Roseofilum (Cyanobacteria; Desertifilaceae) from marine benthic mats with descriptions of four novel species.</title>
        <authorList>
            <person name="Wang Y."/>
            <person name="Berthold D.E."/>
            <person name="Hu J."/>
            <person name="Lefler F.W."/>
            <person name="Laughinghouse H.D. IV."/>
        </authorList>
    </citation>
    <scope>NUCLEOTIDE SEQUENCE [LARGE SCALE GENOMIC DNA]</scope>
    <source>
        <strain evidence="9 10">BLCC-M91</strain>
    </source>
</reference>
<dbReference type="PROSITE" id="PS50011">
    <property type="entry name" value="PROTEIN_KINASE_DOM"/>
    <property type="match status" value="1"/>
</dbReference>
<dbReference type="Pfam" id="PF13191">
    <property type="entry name" value="AAA_16"/>
    <property type="match status" value="1"/>
</dbReference>
<dbReference type="Gene3D" id="3.30.565.10">
    <property type="entry name" value="Histidine kinase-like ATPase, C-terminal domain"/>
    <property type="match status" value="1"/>
</dbReference>
<evidence type="ECO:0000256" key="2">
    <source>
        <dbReference type="ARBA" id="ARBA00012438"/>
    </source>
</evidence>
<keyword evidence="10" id="KW-1185">Reference proteome</keyword>
<dbReference type="PROSITE" id="PS50109">
    <property type="entry name" value="HIS_KIN"/>
    <property type="match status" value="1"/>
</dbReference>
<dbReference type="SUPFAM" id="SSF55874">
    <property type="entry name" value="ATPase domain of HSP90 chaperone/DNA topoisomerase II/histidine kinase"/>
    <property type="match status" value="1"/>
</dbReference>
<dbReference type="InterPro" id="IPR003018">
    <property type="entry name" value="GAF"/>
</dbReference>
<dbReference type="InterPro" id="IPR027417">
    <property type="entry name" value="P-loop_NTPase"/>
</dbReference>
<dbReference type="SMART" id="SM00220">
    <property type="entry name" value="S_TKc"/>
    <property type="match status" value="1"/>
</dbReference>
<dbReference type="InterPro" id="IPR004358">
    <property type="entry name" value="Sig_transdc_His_kin-like_C"/>
</dbReference>
<feature type="domain" description="Protein kinase" evidence="7">
    <location>
        <begin position="8"/>
        <end position="276"/>
    </location>
</feature>
<dbReference type="SUPFAM" id="SSF52540">
    <property type="entry name" value="P-loop containing nucleoside triphosphate hydrolases"/>
    <property type="match status" value="1"/>
</dbReference>
<dbReference type="PRINTS" id="PR00344">
    <property type="entry name" value="BCTRLSENSOR"/>
</dbReference>
<dbReference type="SMART" id="SM00065">
    <property type="entry name" value="GAF"/>
    <property type="match status" value="1"/>
</dbReference>
<organism evidence="9 10">
    <name type="scientific">Roseofilum halophilum BLCC-M91</name>
    <dbReference type="NCBI Taxonomy" id="3022259"/>
    <lineage>
        <taxon>Bacteria</taxon>
        <taxon>Bacillati</taxon>
        <taxon>Cyanobacteriota</taxon>
        <taxon>Cyanophyceae</taxon>
        <taxon>Desertifilales</taxon>
        <taxon>Desertifilaceae</taxon>
        <taxon>Roseofilum</taxon>
        <taxon>Roseofilum halophilum</taxon>
    </lineage>
</organism>